<dbReference type="AlphaFoldDB" id="A0A517T4X8"/>
<sequence length="227" mass="25689">MSYLQRFLKNGKRDGHRSSAPSSFRDLTEDQLEAHLSVSRYGRFTLTDAVRPSYDLQVVPRTGYRHDTFTDKDSGVKIPVLMASASREILFDLFVELLDPLGEELDVVLETSHEKAGEGHKDLYRENIDLPVLKSTLYDFESAILDDGCLGIACLNPSVPVEVQFDEHKLLIVYGQDLTPFESVLTEYGIVMNDDIKFITEAEHVHSSTDELFKDFEQLAYHLGVEA</sequence>
<dbReference type="OrthoDB" id="252714at2"/>
<evidence type="ECO:0000313" key="1">
    <source>
        <dbReference type="EMBL" id="QDT63424.1"/>
    </source>
</evidence>
<gene>
    <name evidence="1" type="ORF">V22_06450</name>
</gene>
<keyword evidence="2" id="KW-1185">Reference proteome</keyword>
<organism evidence="1 2">
    <name type="scientific">Calycomorphotria hydatis</name>
    <dbReference type="NCBI Taxonomy" id="2528027"/>
    <lineage>
        <taxon>Bacteria</taxon>
        <taxon>Pseudomonadati</taxon>
        <taxon>Planctomycetota</taxon>
        <taxon>Planctomycetia</taxon>
        <taxon>Planctomycetales</taxon>
        <taxon>Planctomycetaceae</taxon>
        <taxon>Calycomorphotria</taxon>
    </lineage>
</organism>
<dbReference type="KEGG" id="chya:V22_06450"/>
<dbReference type="Proteomes" id="UP000319976">
    <property type="component" value="Chromosome"/>
</dbReference>
<accession>A0A517T4X8</accession>
<protein>
    <submittedName>
        <fullName evidence="1">Uncharacterized protein</fullName>
    </submittedName>
</protein>
<evidence type="ECO:0000313" key="2">
    <source>
        <dbReference type="Proteomes" id="UP000319976"/>
    </source>
</evidence>
<name>A0A517T4X8_9PLAN</name>
<dbReference type="RefSeq" id="WP_145259740.1">
    <property type="nucleotide sequence ID" value="NZ_CP036316.1"/>
</dbReference>
<reference evidence="1 2" key="1">
    <citation type="submission" date="2019-02" db="EMBL/GenBank/DDBJ databases">
        <title>Deep-cultivation of Planctomycetes and their phenomic and genomic characterization uncovers novel biology.</title>
        <authorList>
            <person name="Wiegand S."/>
            <person name="Jogler M."/>
            <person name="Boedeker C."/>
            <person name="Pinto D."/>
            <person name="Vollmers J."/>
            <person name="Rivas-Marin E."/>
            <person name="Kohn T."/>
            <person name="Peeters S.H."/>
            <person name="Heuer A."/>
            <person name="Rast P."/>
            <person name="Oberbeckmann S."/>
            <person name="Bunk B."/>
            <person name="Jeske O."/>
            <person name="Meyerdierks A."/>
            <person name="Storesund J.E."/>
            <person name="Kallscheuer N."/>
            <person name="Luecker S."/>
            <person name="Lage O.M."/>
            <person name="Pohl T."/>
            <person name="Merkel B.J."/>
            <person name="Hornburger P."/>
            <person name="Mueller R.-W."/>
            <person name="Bruemmer F."/>
            <person name="Labrenz M."/>
            <person name="Spormann A.M."/>
            <person name="Op den Camp H."/>
            <person name="Overmann J."/>
            <person name="Amann R."/>
            <person name="Jetten M.S.M."/>
            <person name="Mascher T."/>
            <person name="Medema M.H."/>
            <person name="Devos D.P."/>
            <person name="Kaster A.-K."/>
            <person name="Ovreas L."/>
            <person name="Rohde M."/>
            <person name="Galperin M.Y."/>
            <person name="Jogler C."/>
        </authorList>
    </citation>
    <scope>NUCLEOTIDE SEQUENCE [LARGE SCALE GENOMIC DNA]</scope>
    <source>
        <strain evidence="1 2">V22</strain>
    </source>
</reference>
<proteinExistence type="predicted"/>
<dbReference type="EMBL" id="CP036316">
    <property type="protein sequence ID" value="QDT63424.1"/>
    <property type="molecule type" value="Genomic_DNA"/>
</dbReference>